<dbReference type="AlphaFoldDB" id="A0A4Z0P2B1"/>
<reference evidence="1 2" key="1">
    <citation type="submission" date="2019-04" db="EMBL/GenBank/DDBJ databases">
        <authorList>
            <person name="Feng G."/>
            <person name="Zhang J."/>
            <person name="Zhu H."/>
        </authorList>
    </citation>
    <scope>NUCLEOTIDE SEQUENCE [LARGE SCALE GENOMIC DNA]</scope>
    <source>
        <strain evidence="1 2">92R-1</strain>
    </source>
</reference>
<dbReference type="Proteomes" id="UP000298337">
    <property type="component" value="Unassembled WGS sequence"/>
</dbReference>
<accession>A0A4Z0P2B1</accession>
<protein>
    <submittedName>
        <fullName evidence="1">Uncharacterized protein</fullName>
    </submittedName>
</protein>
<organism evidence="1 2">
    <name type="scientific">Hymenobacter fodinae</name>
    <dbReference type="NCBI Taxonomy" id="2510796"/>
    <lineage>
        <taxon>Bacteria</taxon>
        <taxon>Pseudomonadati</taxon>
        <taxon>Bacteroidota</taxon>
        <taxon>Cytophagia</taxon>
        <taxon>Cytophagales</taxon>
        <taxon>Hymenobacteraceae</taxon>
        <taxon>Hymenobacter</taxon>
    </lineage>
</organism>
<evidence type="ECO:0000313" key="1">
    <source>
        <dbReference type="EMBL" id="TGE05552.1"/>
    </source>
</evidence>
<dbReference type="OrthoDB" id="982994at2"/>
<sequence length="91" mass="9800">MAEIKDITTTAKKVALPKVTTYAGAPEPLLISTVTVKQVPQEGFRLGYAVDGFATTDGVYDGTTLAAYYTAFAARNQGTPLTHKVERKILH</sequence>
<proteinExistence type="predicted"/>
<gene>
    <name evidence="1" type="ORF">EU556_19830</name>
</gene>
<keyword evidence="2" id="KW-1185">Reference proteome</keyword>
<name>A0A4Z0P2B1_9BACT</name>
<evidence type="ECO:0000313" key="2">
    <source>
        <dbReference type="Proteomes" id="UP000298337"/>
    </source>
</evidence>
<dbReference type="RefSeq" id="WP_135435865.1">
    <property type="nucleotide sequence ID" value="NZ_SRLA01000004.1"/>
</dbReference>
<comment type="caution">
    <text evidence="1">The sequence shown here is derived from an EMBL/GenBank/DDBJ whole genome shotgun (WGS) entry which is preliminary data.</text>
</comment>
<dbReference type="EMBL" id="SRLA01000004">
    <property type="protein sequence ID" value="TGE05552.1"/>
    <property type="molecule type" value="Genomic_DNA"/>
</dbReference>